<dbReference type="Proteomes" id="UP000501602">
    <property type="component" value="Chromosome"/>
</dbReference>
<evidence type="ECO:0000313" key="1">
    <source>
        <dbReference type="EMBL" id="QIZ76680.1"/>
    </source>
</evidence>
<dbReference type="RefSeq" id="WP_168659941.1">
    <property type="nucleotide sequence ID" value="NZ_CP051180.1"/>
</dbReference>
<protein>
    <submittedName>
        <fullName evidence="1">Uncharacterized protein</fullName>
    </submittedName>
</protein>
<reference evidence="1 2" key="1">
    <citation type="submission" date="2020-04" db="EMBL/GenBank/DDBJ databases">
        <title>Ferrimonas sp. S7 isolated from sea water.</title>
        <authorList>
            <person name="Bae S.S."/>
            <person name="Baek K."/>
        </authorList>
    </citation>
    <scope>NUCLEOTIDE SEQUENCE [LARGE SCALE GENOMIC DNA]</scope>
    <source>
        <strain evidence="1 2">S7</strain>
    </source>
</reference>
<proteinExistence type="predicted"/>
<dbReference type="KEGG" id="fes:HER31_07230"/>
<sequence>MMSMRFYYLDLDGIRFEGMISQDGPHIKRCGGGGMPIGEAELHYGDPIDPNWRLVGRHQALALAELNEQQLLELAAHFGLPLRTAPTESVSGGGFFTSPAFEGLRDWVKHHPTKAQRLVQKRAQRTNGWLEACQAANSLD</sequence>
<name>A0A6H1UDL1_9GAMM</name>
<dbReference type="EMBL" id="CP051180">
    <property type="protein sequence ID" value="QIZ76680.1"/>
    <property type="molecule type" value="Genomic_DNA"/>
</dbReference>
<evidence type="ECO:0000313" key="2">
    <source>
        <dbReference type="Proteomes" id="UP000501602"/>
    </source>
</evidence>
<accession>A0A6H1UDL1</accession>
<organism evidence="1 2">
    <name type="scientific">Ferrimonas lipolytica</name>
    <dbReference type="NCBI Taxonomy" id="2724191"/>
    <lineage>
        <taxon>Bacteria</taxon>
        <taxon>Pseudomonadati</taxon>
        <taxon>Pseudomonadota</taxon>
        <taxon>Gammaproteobacteria</taxon>
        <taxon>Alteromonadales</taxon>
        <taxon>Ferrimonadaceae</taxon>
        <taxon>Ferrimonas</taxon>
    </lineage>
</organism>
<keyword evidence="2" id="KW-1185">Reference proteome</keyword>
<gene>
    <name evidence="1" type="ORF">HER31_07230</name>
</gene>
<dbReference type="AlphaFoldDB" id="A0A6H1UDL1"/>